<dbReference type="eggNOG" id="COG1162">
    <property type="taxonomic scope" value="Bacteria"/>
</dbReference>
<dbReference type="Proteomes" id="UP000002368">
    <property type="component" value="Chromosome"/>
</dbReference>
<name>D5WXY4_KYRT2</name>
<feature type="domain" description="RNHCP" evidence="1">
    <location>
        <begin position="9"/>
        <end position="86"/>
    </location>
</feature>
<dbReference type="InterPro" id="IPR024439">
    <property type="entry name" value="RNHCP"/>
</dbReference>
<dbReference type="RefSeq" id="WP_013075333.1">
    <property type="nucleotide sequence ID" value="NC_014098.1"/>
</dbReference>
<keyword evidence="3" id="KW-1185">Reference proteome</keyword>
<dbReference type="Pfam" id="PF12647">
    <property type="entry name" value="RNHCP"/>
    <property type="match status" value="1"/>
</dbReference>
<accession>D5WXY4</accession>
<dbReference type="EMBL" id="CP002017">
    <property type="protein sequence ID" value="ADG06043.1"/>
    <property type="molecule type" value="Genomic_DNA"/>
</dbReference>
<dbReference type="OrthoDB" id="9809485at2"/>
<proteinExistence type="predicted"/>
<evidence type="ECO:0000313" key="3">
    <source>
        <dbReference type="Proteomes" id="UP000002368"/>
    </source>
</evidence>
<dbReference type="KEGG" id="bts:Btus_1320"/>
<dbReference type="HOGENOM" id="CLU_122829_2_1_9"/>
<dbReference type="AlphaFoldDB" id="D5WXY4"/>
<dbReference type="STRING" id="562970.Btus_1320"/>
<reference evidence="2 3" key="1">
    <citation type="journal article" date="2011" name="Stand. Genomic Sci.">
        <title>Complete genome sequence of the thermophilic, hydrogen-oxidizing Bacillus tusciae type strain (T2) and reclassification in the new genus, Kyrpidia gen. nov. as Kyrpidia tusciae comb. nov. and emendation of the family Alicyclobacillaceae da Costa and Rainey, 2010.</title>
        <authorList>
            <person name="Klenk H.P."/>
            <person name="Lapidus A."/>
            <person name="Chertkov O."/>
            <person name="Copeland A."/>
            <person name="Del Rio T.G."/>
            <person name="Nolan M."/>
            <person name="Lucas S."/>
            <person name="Chen F."/>
            <person name="Tice H."/>
            <person name="Cheng J.F."/>
            <person name="Han C."/>
            <person name="Bruce D."/>
            <person name="Goodwin L."/>
            <person name="Pitluck S."/>
            <person name="Pati A."/>
            <person name="Ivanova N."/>
            <person name="Mavromatis K."/>
            <person name="Daum C."/>
            <person name="Chen A."/>
            <person name="Palaniappan K."/>
            <person name="Chang Y.J."/>
            <person name="Land M."/>
            <person name="Hauser L."/>
            <person name="Jeffries C.D."/>
            <person name="Detter J.C."/>
            <person name="Rohde M."/>
            <person name="Abt B."/>
            <person name="Pukall R."/>
            <person name="Goker M."/>
            <person name="Bristow J."/>
            <person name="Markowitz V."/>
            <person name="Hugenholtz P."/>
            <person name="Eisen J.A."/>
        </authorList>
    </citation>
    <scope>NUCLEOTIDE SEQUENCE [LARGE SCALE GENOMIC DNA]</scope>
    <source>
        <strain evidence="2 3">DSM 2912</strain>
    </source>
</reference>
<evidence type="ECO:0000259" key="1">
    <source>
        <dbReference type="Pfam" id="PF12647"/>
    </source>
</evidence>
<gene>
    <name evidence="2" type="ordered locus">Btus_1320</name>
</gene>
<evidence type="ECO:0000313" key="2">
    <source>
        <dbReference type="EMBL" id="ADG06043.1"/>
    </source>
</evidence>
<protein>
    <recommendedName>
        <fullName evidence="1">RNHCP domain-containing protein</fullName>
    </recommendedName>
</protein>
<organism evidence="2 3">
    <name type="scientific">Kyrpidia tusciae (strain DSM 2912 / NBRC 15312 / T2)</name>
    <name type="common">Bacillus tusciae</name>
    <dbReference type="NCBI Taxonomy" id="562970"/>
    <lineage>
        <taxon>Bacteria</taxon>
        <taxon>Bacillati</taxon>
        <taxon>Bacillota</taxon>
        <taxon>Bacilli</taxon>
        <taxon>Bacillales</taxon>
        <taxon>Alicyclobacillaceae</taxon>
        <taxon>Kyrpidia</taxon>
    </lineage>
</organism>
<sequence length="108" mass="11792">MAKRFTVRNESFVCVHCGLDVAPLPGSCRNHCPRCLWSLHVDELPGDRAAACGGPMEPVAVEYAGNKGYRVVHRCLSCGHVSRNKLFFEARVQPDSLEAALALLQGKV</sequence>